<evidence type="ECO:0000313" key="3">
    <source>
        <dbReference type="EMBL" id="OOK68775.1"/>
    </source>
</evidence>
<sequence>MLGGDRKRGGAGRSGSPRMSSAVIASVAEPGAAGRRA</sequence>
<dbReference type="EMBL" id="MVBN01000009">
    <property type="protein sequence ID" value="OOK67024.1"/>
    <property type="molecule type" value="Genomic_DNA"/>
</dbReference>
<dbReference type="AlphaFoldDB" id="A0A1V3WP90"/>
<dbReference type="Proteomes" id="UP000188532">
    <property type="component" value="Unassembled WGS sequence"/>
</dbReference>
<reference evidence="4 5" key="1">
    <citation type="submission" date="2017-02" db="EMBL/GenBank/DDBJ databases">
        <title>Complete genome sequences of Mycobacterium kansasii strains isolated from rhesus macaques.</title>
        <authorList>
            <person name="Panda A."/>
            <person name="Nagaraj S."/>
            <person name="Zhao X."/>
            <person name="Tettelin H."/>
            <person name="Detolla L.J."/>
        </authorList>
    </citation>
    <scope>NUCLEOTIDE SEQUENCE [LARGE SCALE GENOMIC DNA]</scope>
    <source>
        <strain evidence="2 4">11-3469</strain>
        <strain evidence="3 5">11-3813</strain>
    </source>
</reference>
<evidence type="ECO:0000256" key="1">
    <source>
        <dbReference type="SAM" id="MobiDB-lite"/>
    </source>
</evidence>
<accession>A0A1V3WP90</accession>
<dbReference type="EMBL" id="MVBM01000007">
    <property type="protein sequence ID" value="OOK68775.1"/>
    <property type="molecule type" value="Genomic_DNA"/>
</dbReference>
<feature type="region of interest" description="Disordered" evidence="1">
    <location>
        <begin position="1"/>
        <end position="37"/>
    </location>
</feature>
<name>A0A1V3WP90_MYCKA</name>
<organism evidence="3 5">
    <name type="scientific">Mycobacterium kansasii</name>
    <dbReference type="NCBI Taxonomy" id="1768"/>
    <lineage>
        <taxon>Bacteria</taxon>
        <taxon>Bacillati</taxon>
        <taxon>Actinomycetota</taxon>
        <taxon>Actinomycetes</taxon>
        <taxon>Mycobacteriales</taxon>
        <taxon>Mycobacteriaceae</taxon>
        <taxon>Mycobacterium</taxon>
    </lineage>
</organism>
<gene>
    <name evidence="2" type="ORF">BZL29_7362</name>
    <name evidence="3" type="ORF">BZL30_7438</name>
</gene>
<evidence type="ECO:0000313" key="5">
    <source>
        <dbReference type="Proteomes" id="UP000189229"/>
    </source>
</evidence>
<comment type="caution">
    <text evidence="3">The sequence shown here is derived from an EMBL/GenBank/DDBJ whole genome shotgun (WGS) entry which is preliminary data.</text>
</comment>
<evidence type="ECO:0000313" key="4">
    <source>
        <dbReference type="Proteomes" id="UP000188532"/>
    </source>
</evidence>
<evidence type="ECO:0000313" key="2">
    <source>
        <dbReference type="EMBL" id="OOK67024.1"/>
    </source>
</evidence>
<dbReference type="Proteomes" id="UP000189229">
    <property type="component" value="Unassembled WGS sequence"/>
</dbReference>
<proteinExistence type="predicted"/>
<protein>
    <submittedName>
        <fullName evidence="3">Uncharacterized protein</fullName>
    </submittedName>
</protein>